<organism evidence="6 7">
    <name type="scientific">Guopingia tenuis</name>
    <dbReference type="NCBI Taxonomy" id="2763656"/>
    <lineage>
        <taxon>Bacteria</taxon>
        <taxon>Bacillati</taxon>
        <taxon>Bacillota</taxon>
        <taxon>Clostridia</taxon>
        <taxon>Christensenellales</taxon>
        <taxon>Christensenellaceae</taxon>
        <taxon>Guopingia</taxon>
    </lineage>
</organism>
<dbReference type="AlphaFoldDB" id="A0A926DKV3"/>
<comment type="caution">
    <text evidence="6">The sequence shown here is derived from an EMBL/GenBank/DDBJ whole genome shotgun (WGS) entry which is preliminary data.</text>
</comment>
<dbReference type="RefSeq" id="WP_249280594.1">
    <property type="nucleotide sequence ID" value="NZ_JACRSS010000004.1"/>
</dbReference>
<dbReference type="Proteomes" id="UP000617951">
    <property type="component" value="Unassembled WGS sequence"/>
</dbReference>
<name>A0A926DKV3_9FIRM</name>
<evidence type="ECO:0000256" key="2">
    <source>
        <dbReference type="ARBA" id="ARBA00022692"/>
    </source>
</evidence>
<evidence type="ECO:0000313" key="6">
    <source>
        <dbReference type="EMBL" id="MBC8538950.1"/>
    </source>
</evidence>
<sequence>MNNRKSSLGMSLNLVYVLIYLLPLAGSLLFLIFDYKDREIRLHALQTLYVAIAVVLVHIILGLLASIPFIGAFFSVIIWVMYILYVFVMLVGLIKALNGSILTIPFFYEMAYKGSY</sequence>
<reference evidence="6" key="1">
    <citation type="submission" date="2020-08" db="EMBL/GenBank/DDBJ databases">
        <title>Genome public.</title>
        <authorList>
            <person name="Liu C."/>
            <person name="Sun Q."/>
        </authorList>
    </citation>
    <scope>NUCLEOTIDE SEQUENCE</scope>
    <source>
        <strain evidence="6">NSJ-63</strain>
    </source>
</reference>
<evidence type="ECO:0000256" key="3">
    <source>
        <dbReference type="ARBA" id="ARBA00022989"/>
    </source>
</evidence>
<dbReference type="GO" id="GO:0016020">
    <property type="term" value="C:membrane"/>
    <property type="evidence" value="ECO:0007669"/>
    <property type="project" value="UniProtKB-SubCell"/>
</dbReference>
<dbReference type="PANTHER" id="PTHR36460">
    <property type="entry name" value="UPF0132 DOMAIN PROTEIN (AFU_ORTHOLOGUE AFUA_3G10255)"/>
    <property type="match status" value="1"/>
</dbReference>
<feature type="transmembrane region" description="Helical" evidence="5">
    <location>
        <begin position="14"/>
        <end position="35"/>
    </location>
</feature>
<evidence type="ECO:0000256" key="4">
    <source>
        <dbReference type="ARBA" id="ARBA00023136"/>
    </source>
</evidence>
<protein>
    <submittedName>
        <fullName evidence="6">DUF4870 domain-containing protein</fullName>
    </submittedName>
</protein>
<comment type="subcellular location">
    <subcellularLocation>
        <location evidence="1">Membrane</location>
        <topology evidence="1">Multi-pass membrane protein</topology>
    </subcellularLocation>
</comment>
<keyword evidence="3 5" id="KW-1133">Transmembrane helix</keyword>
<evidence type="ECO:0000256" key="1">
    <source>
        <dbReference type="ARBA" id="ARBA00004141"/>
    </source>
</evidence>
<feature type="transmembrane region" description="Helical" evidence="5">
    <location>
        <begin position="76"/>
        <end position="97"/>
    </location>
</feature>
<proteinExistence type="predicted"/>
<dbReference type="InterPro" id="IPR019109">
    <property type="entry name" value="MamF_MmsF"/>
</dbReference>
<gene>
    <name evidence="6" type="ORF">H8693_08390</name>
</gene>
<dbReference type="EMBL" id="JACRSS010000004">
    <property type="protein sequence ID" value="MBC8538950.1"/>
    <property type="molecule type" value="Genomic_DNA"/>
</dbReference>
<dbReference type="Pfam" id="PF09685">
    <property type="entry name" value="MamF_MmsF"/>
    <property type="match status" value="1"/>
</dbReference>
<evidence type="ECO:0000256" key="5">
    <source>
        <dbReference type="SAM" id="Phobius"/>
    </source>
</evidence>
<keyword evidence="7" id="KW-1185">Reference proteome</keyword>
<accession>A0A926DKV3</accession>
<feature type="transmembrane region" description="Helical" evidence="5">
    <location>
        <begin position="47"/>
        <end position="70"/>
    </location>
</feature>
<dbReference type="PANTHER" id="PTHR36460:SF1">
    <property type="entry name" value="UPF0132 DOMAIN PROTEIN (AFU_ORTHOLOGUE AFUA_3G10255)"/>
    <property type="match status" value="1"/>
</dbReference>
<keyword evidence="2 5" id="KW-0812">Transmembrane</keyword>
<evidence type="ECO:0000313" key="7">
    <source>
        <dbReference type="Proteomes" id="UP000617951"/>
    </source>
</evidence>
<keyword evidence="4 5" id="KW-0472">Membrane</keyword>